<dbReference type="PROSITE" id="PS00138">
    <property type="entry name" value="SUBTILASE_SER"/>
    <property type="match status" value="1"/>
</dbReference>
<evidence type="ECO:0000256" key="6">
    <source>
        <dbReference type="ARBA" id="ARBA00022801"/>
    </source>
</evidence>
<keyword evidence="12" id="KW-0472">Membrane</keyword>
<comment type="similarity">
    <text evidence="3 9 10">Belongs to the peptidase S8 family.</text>
</comment>
<feature type="active site" description="Charge relay system" evidence="9">
    <location>
        <position position="205"/>
    </location>
</feature>
<dbReference type="Gene3D" id="3.40.50.200">
    <property type="entry name" value="Peptidase S8/S53 domain"/>
    <property type="match status" value="1"/>
</dbReference>
<keyword evidence="6 9" id="KW-0378">Hydrolase</keyword>
<keyword evidence="15" id="KW-1185">Reference proteome</keyword>
<gene>
    <name evidence="14" type="ORF">D0466_03320</name>
</gene>
<dbReference type="Pfam" id="PF00082">
    <property type="entry name" value="Peptidase_S8"/>
    <property type="match status" value="1"/>
</dbReference>
<sequence>MGRMRQYVITGSILLMVAGGAALMIREDNLNKDENPGTNRFSESNPRLLNDGTNSELLKINSLEDGNNLKSHLRTHPEITLIKHNAADESHYHEHQVAVKFKRYPSNRELYEINRRIQGKIIKTYNSTIVFRSERFNTNDLLQHFNHQENVDFAEPNYIYLQNEENLPNDSLYRRRYQWNLPAIQAEEGWDISRGSKNVVIAVVDTGVDLDHPDLRRRIISGYNVVAENHNPDDDNGHGTHVAGIIASETNNMRGVAGLTWHNKIMPIKAMAAKGYGSAFDIAQGVIWATDHGADIINLSLGNYQPSAVMHEAIEYAYKKNVVITVAAGNDNTDQPSFPAAYPEVLSVAAVDNQGNKAPFSNYGEHIDVAAPGVEIPSTYFHKQYAALSGTSMASPHVAAQAGLIKAENPDLKNTDIMNIITNTTYDLGSAGSDPFFGSGLIDIRQSLRNVRQPEEEQRGSFADKLKRLLQ</sequence>
<keyword evidence="5 9" id="KW-0645">Protease</keyword>
<evidence type="ECO:0000256" key="3">
    <source>
        <dbReference type="ARBA" id="ARBA00011073"/>
    </source>
</evidence>
<dbReference type="InterPro" id="IPR050131">
    <property type="entry name" value="Peptidase_S8_subtilisin-like"/>
</dbReference>
<dbReference type="PRINTS" id="PR00723">
    <property type="entry name" value="SUBTILISIN"/>
</dbReference>
<feature type="active site" description="Charge relay system" evidence="9">
    <location>
        <position position="392"/>
    </location>
</feature>
<evidence type="ECO:0000256" key="4">
    <source>
        <dbReference type="ARBA" id="ARBA00022525"/>
    </source>
</evidence>
<dbReference type="InterPro" id="IPR000209">
    <property type="entry name" value="Peptidase_S8/S53_dom"/>
</dbReference>
<dbReference type="GO" id="GO:0006508">
    <property type="term" value="P:proteolysis"/>
    <property type="evidence" value="ECO:0007669"/>
    <property type="project" value="UniProtKB-KW"/>
</dbReference>
<dbReference type="InterPro" id="IPR023827">
    <property type="entry name" value="Peptidase_S8_Asp-AS"/>
</dbReference>
<comment type="cofactor">
    <cofactor evidence="1">
        <name>Ca(2+)</name>
        <dbReference type="ChEBI" id="CHEBI:29108"/>
    </cofactor>
</comment>
<dbReference type="InterPro" id="IPR036852">
    <property type="entry name" value="Peptidase_S8/S53_dom_sf"/>
</dbReference>
<comment type="caution">
    <text evidence="14">The sequence shown here is derived from an EMBL/GenBank/DDBJ whole genome shotgun (WGS) entry which is preliminary data.</text>
</comment>
<dbReference type="CDD" id="cd07484">
    <property type="entry name" value="Peptidases_S8_Thermitase_like"/>
    <property type="match status" value="1"/>
</dbReference>
<feature type="region of interest" description="Disordered" evidence="11">
    <location>
        <begin position="452"/>
        <end position="471"/>
    </location>
</feature>
<dbReference type="AlphaFoldDB" id="A0A372LFD2"/>
<dbReference type="Proteomes" id="UP000262939">
    <property type="component" value="Unassembled WGS sequence"/>
</dbReference>
<keyword evidence="4" id="KW-0964">Secreted</keyword>
<dbReference type="SUPFAM" id="SSF52743">
    <property type="entry name" value="Subtilisin-like"/>
    <property type="match status" value="1"/>
</dbReference>
<evidence type="ECO:0000256" key="8">
    <source>
        <dbReference type="ARBA" id="ARBA00022837"/>
    </source>
</evidence>
<dbReference type="InterPro" id="IPR022398">
    <property type="entry name" value="Peptidase_S8_His-AS"/>
</dbReference>
<evidence type="ECO:0000256" key="11">
    <source>
        <dbReference type="SAM" id="MobiDB-lite"/>
    </source>
</evidence>
<dbReference type="PROSITE" id="PS51892">
    <property type="entry name" value="SUBTILASE"/>
    <property type="match status" value="1"/>
</dbReference>
<keyword evidence="12" id="KW-1133">Transmembrane helix</keyword>
<feature type="active site" description="Charge relay system" evidence="9">
    <location>
        <position position="238"/>
    </location>
</feature>
<evidence type="ECO:0000256" key="10">
    <source>
        <dbReference type="RuleBase" id="RU003355"/>
    </source>
</evidence>
<keyword evidence="8" id="KW-0106">Calcium</keyword>
<evidence type="ECO:0000256" key="2">
    <source>
        <dbReference type="ARBA" id="ARBA00004613"/>
    </source>
</evidence>
<dbReference type="PANTHER" id="PTHR43806:SF11">
    <property type="entry name" value="CEREVISIN-RELATED"/>
    <property type="match status" value="1"/>
</dbReference>
<dbReference type="InterPro" id="IPR015500">
    <property type="entry name" value="Peptidase_S8_subtilisin-rel"/>
</dbReference>
<evidence type="ECO:0000256" key="9">
    <source>
        <dbReference type="PROSITE-ProRule" id="PRU01240"/>
    </source>
</evidence>
<evidence type="ECO:0000256" key="12">
    <source>
        <dbReference type="SAM" id="Phobius"/>
    </source>
</evidence>
<dbReference type="InterPro" id="IPR023828">
    <property type="entry name" value="Peptidase_S8_Ser-AS"/>
</dbReference>
<evidence type="ECO:0000313" key="14">
    <source>
        <dbReference type="EMBL" id="RFU64957.1"/>
    </source>
</evidence>
<keyword evidence="12" id="KW-0812">Transmembrane</keyword>
<name>A0A372LFD2_9BACI</name>
<dbReference type="PROSITE" id="PS00137">
    <property type="entry name" value="SUBTILASE_HIS"/>
    <property type="match status" value="1"/>
</dbReference>
<keyword evidence="7 9" id="KW-0720">Serine protease</keyword>
<evidence type="ECO:0000313" key="15">
    <source>
        <dbReference type="Proteomes" id="UP000262939"/>
    </source>
</evidence>
<dbReference type="OrthoDB" id="9798386at2"/>
<protein>
    <submittedName>
        <fullName evidence="14">Peptidase S8</fullName>
    </submittedName>
</protein>
<evidence type="ECO:0000259" key="13">
    <source>
        <dbReference type="Pfam" id="PF00082"/>
    </source>
</evidence>
<dbReference type="PROSITE" id="PS00136">
    <property type="entry name" value="SUBTILASE_ASP"/>
    <property type="match status" value="1"/>
</dbReference>
<feature type="transmembrane region" description="Helical" evidence="12">
    <location>
        <begin position="7"/>
        <end position="25"/>
    </location>
</feature>
<organism evidence="14 15">
    <name type="scientific">Peribacillus glennii</name>
    <dbReference type="NCBI Taxonomy" id="2303991"/>
    <lineage>
        <taxon>Bacteria</taxon>
        <taxon>Bacillati</taxon>
        <taxon>Bacillota</taxon>
        <taxon>Bacilli</taxon>
        <taxon>Bacillales</taxon>
        <taxon>Bacillaceae</taxon>
        <taxon>Peribacillus</taxon>
    </lineage>
</organism>
<dbReference type="InterPro" id="IPR034084">
    <property type="entry name" value="Thermitase-like_dom"/>
</dbReference>
<dbReference type="GO" id="GO:0005576">
    <property type="term" value="C:extracellular region"/>
    <property type="evidence" value="ECO:0007669"/>
    <property type="project" value="UniProtKB-SubCell"/>
</dbReference>
<evidence type="ECO:0000256" key="5">
    <source>
        <dbReference type="ARBA" id="ARBA00022670"/>
    </source>
</evidence>
<evidence type="ECO:0000256" key="1">
    <source>
        <dbReference type="ARBA" id="ARBA00001913"/>
    </source>
</evidence>
<dbReference type="EMBL" id="QVTD01000003">
    <property type="protein sequence ID" value="RFU64957.1"/>
    <property type="molecule type" value="Genomic_DNA"/>
</dbReference>
<dbReference type="PANTHER" id="PTHR43806">
    <property type="entry name" value="PEPTIDASE S8"/>
    <property type="match status" value="1"/>
</dbReference>
<evidence type="ECO:0000256" key="7">
    <source>
        <dbReference type="ARBA" id="ARBA00022825"/>
    </source>
</evidence>
<accession>A0A372LFD2</accession>
<reference evidence="14 15" key="1">
    <citation type="submission" date="2018-08" db="EMBL/GenBank/DDBJ databases">
        <title>Bacillus chawlae sp. nov., Bacillus glennii sp. nov., and Bacillus saganii sp. nov. Isolated from the Vehicle Assembly Building at Kennedy Space Center where the Viking Spacecraft were Assembled.</title>
        <authorList>
            <person name="Seuylemezian A."/>
            <person name="Vaishampayan P."/>
        </authorList>
    </citation>
    <scope>NUCLEOTIDE SEQUENCE [LARGE SCALE GENOMIC DNA]</scope>
    <source>
        <strain evidence="14 15">V44-8</strain>
    </source>
</reference>
<dbReference type="RefSeq" id="WP_117321133.1">
    <property type="nucleotide sequence ID" value="NZ_QVTD01000003.1"/>
</dbReference>
<dbReference type="GO" id="GO:0004252">
    <property type="term" value="F:serine-type endopeptidase activity"/>
    <property type="evidence" value="ECO:0007669"/>
    <property type="project" value="UniProtKB-UniRule"/>
</dbReference>
<proteinExistence type="inferred from homology"/>
<feature type="domain" description="Peptidase S8/S53" evidence="13">
    <location>
        <begin position="197"/>
        <end position="440"/>
    </location>
</feature>
<comment type="subcellular location">
    <subcellularLocation>
        <location evidence="2">Secreted</location>
    </subcellularLocation>
</comment>